<evidence type="ECO:0000313" key="2">
    <source>
        <dbReference type="Proteomes" id="UP000017396"/>
    </source>
</evidence>
<protein>
    <submittedName>
        <fullName evidence="1">Uncharacterized protein</fullName>
    </submittedName>
</protein>
<evidence type="ECO:0000313" key="1">
    <source>
        <dbReference type="EMBL" id="AGY56377.1"/>
    </source>
</evidence>
<dbReference type="eggNOG" id="ENOG502ZS97">
    <property type="taxonomic scope" value="Bacteria"/>
</dbReference>
<proteinExistence type="predicted"/>
<sequence>MKSSICDQISSARDCGVVHCGILESDAITVGELAARFGLISTPDIYRLINRAQALAVAKRILHRDLAYDAKIMSEARAQALAENFLNHFDKEHVQYFTNGDYDIDSSSNGWNPATSATFDTGILVLGNSKAGCLWVEDED</sequence>
<organism evidence="1 2">
    <name type="scientific">Gloeobacter kilaueensis (strain ATCC BAA-2537 / CCAP 1431/1 / ULC 316 / JS1)</name>
    <dbReference type="NCBI Taxonomy" id="1183438"/>
    <lineage>
        <taxon>Bacteria</taxon>
        <taxon>Bacillati</taxon>
        <taxon>Cyanobacteriota</taxon>
        <taxon>Cyanophyceae</taxon>
        <taxon>Gloeobacterales</taxon>
        <taxon>Gloeobacteraceae</taxon>
        <taxon>Gloeobacter</taxon>
    </lineage>
</organism>
<dbReference type="AlphaFoldDB" id="U5QBW0"/>
<reference evidence="1 2" key="1">
    <citation type="journal article" date="2013" name="PLoS ONE">
        <title>Cultivation and Complete Genome Sequencing of Gloeobacter kilaueensis sp. nov., from a Lava Cave in Kilauea Caldera, Hawai'i.</title>
        <authorList>
            <person name="Saw J.H."/>
            <person name="Schatz M."/>
            <person name="Brown M.V."/>
            <person name="Kunkel D.D."/>
            <person name="Foster J.S."/>
            <person name="Shick H."/>
            <person name="Christensen S."/>
            <person name="Hou S."/>
            <person name="Wan X."/>
            <person name="Donachie S.P."/>
        </authorList>
    </citation>
    <scope>NUCLEOTIDE SEQUENCE [LARGE SCALE GENOMIC DNA]</scope>
    <source>
        <strain evidence="2">JS</strain>
    </source>
</reference>
<keyword evidence="2" id="KW-1185">Reference proteome</keyword>
<dbReference type="HOGENOM" id="CLU_1832326_0_0_3"/>
<dbReference type="STRING" id="1183438.GKIL_0130"/>
<accession>U5QBW0</accession>
<dbReference type="OrthoDB" id="513981at2"/>
<dbReference type="RefSeq" id="WP_023171375.1">
    <property type="nucleotide sequence ID" value="NC_022600.1"/>
</dbReference>
<dbReference type="EMBL" id="CP003587">
    <property type="protein sequence ID" value="AGY56377.1"/>
    <property type="molecule type" value="Genomic_DNA"/>
</dbReference>
<dbReference type="Proteomes" id="UP000017396">
    <property type="component" value="Chromosome"/>
</dbReference>
<name>U5QBW0_GLOK1</name>
<dbReference type="KEGG" id="glj:GKIL_0130"/>
<gene>
    <name evidence="1" type="ORF">GKIL_0130</name>
</gene>